<keyword evidence="14 17" id="KW-0472">Membrane</keyword>
<feature type="compositionally biased region" description="Low complexity" evidence="16">
    <location>
        <begin position="759"/>
        <end position="775"/>
    </location>
</feature>
<evidence type="ECO:0000256" key="9">
    <source>
        <dbReference type="ARBA" id="ARBA00022771"/>
    </source>
</evidence>
<dbReference type="InterPro" id="IPR050731">
    <property type="entry name" value="HRD1_E3_ubiq-ligases"/>
</dbReference>
<feature type="compositionally biased region" description="Low complexity" evidence="16">
    <location>
        <begin position="864"/>
        <end position="875"/>
    </location>
</feature>
<dbReference type="GO" id="GO:0043161">
    <property type="term" value="P:proteasome-mediated ubiquitin-dependent protein catabolic process"/>
    <property type="evidence" value="ECO:0007669"/>
    <property type="project" value="TreeGrafter"/>
</dbReference>
<keyword evidence="6" id="KW-0808">Transferase</keyword>
<feature type="region of interest" description="Disordered" evidence="16">
    <location>
        <begin position="812"/>
        <end position="1068"/>
    </location>
</feature>
<name>A0AAV9UMK0_9PEZI</name>
<evidence type="ECO:0000256" key="13">
    <source>
        <dbReference type="ARBA" id="ARBA00022989"/>
    </source>
</evidence>
<dbReference type="EC" id="2.3.2.27" evidence="5"/>
<feature type="compositionally biased region" description="Gly residues" evidence="16">
    <location>
        <begin position="469"/>
        <end position="478"/>
    </location>
</feature>
<evidence type="ECO:0000256" key="3">
    <source>
        <dbReference type="ARBA" id="ARBA00004906"/>
    </source>
</evidence>
<dbReference type="PANTHER" id="PTHR22763:SF184">
    <property type="entry name" value="E3 UBIQUITIN-PROTEIN LIGASE SYNOVIOLIN"/>
    <property type="match status" value="1"/>
</dbReference>
<feature type="compositionally biased region" description="Polar residues" evidence="16">
    <location>
        <begin position="853"/>
        <end position="863"/>
    </location>
</feature>
<feature type="compositionally biased region" description="Basic and acidic residues" evidence="16">
    <location>
        <begin position="903"/>
        <end position="914"/>
    </location>
</feature>
<dbReference type="Pfam" id="PF13639">
    <property type="entry name" value="zf-RING_2"/>
    <property type="match status" value="1"/>
</dbReference>
<feature type="compositionally biased region" description="Polar residues" evidence="16">
    <location>
        <begin position="893"/>
        <end position="902"/>
    </location>
</feature>
<dbReference type="Proteomes" id="UP001373714">
    <property type="component" value="Unassembled WGS sequence"/>
</dbReference>
<evidence type="ECO:0000256" key="14">
    <source>
        <dbReference type="ARBA" id="ARBA00023136"/>
    </source>
</evidence>
<dbReference type="GO" id="GO:0005789">
    <property type="term" value="C:endoplasmic reticulum membrane"/>
    <property type="evidence" value="ECO:0007669"/>
    <property type="project" value="UniProtKB-SubCell"/>
</dbReference>
<evidence type="ECO:0000256" key="5">
    <source>
        <dbReference type="ARBA" id="ARBA00012483"/>
    </source>
</evidence>
<comment type="caution">
    <text evidence="19">The sequence shown here is derived from an EMBL/GenBank/DDBJ whole genome shotgun (WGS) entry which is preliminary data.</text>
</comment>
<feature type="region of interest" description="Disordered" evidence="16">
    <location>
        <begin position="634"/>
        <end position="711"/>
    </location>
</feature>
<keyword evidence="11" id="KW-0256">Endoplasmic reticulum</keyword>
<dbReference type="SMART" id="SM00184">
    <property type="entry name" value="RING"/>
    <property type="match status" value="1"/>
</dbReference>
<accession>A0AAV9UMK0</accession>
<dbReference type="GO" id="GO:0036503">
    <property type="term" value="P:ERAD pathway"/>
    <property type="evidence" value="ECO:0007669"/>
    <property type="project" value="TreeGrafter"/>
</dbReference>
<evidence type="ECO:0000259" key="18">
    <source>
        <dbReference type="PROSITE" id="PS50089"/>
    </source>
</evidence>
<feature type="compositionally biased region" description="Polar residues" evidence="16">
    <location>
        <begin position="1024"/>
        <end position="1034"/>
    </location>
</feature>
<gene>
    <name evidence="19" type="primary">HRD1</name>
    <name evidence="19" type="ORF">TWF730_010165</name>
</gene>
<feature type="compositionally biased region" description="Basic and acidic residues" evidence="16">
    <location>
        <begin position="1127"/>
        <end position="1141"/>
    </location>
</feature>
<keyword evidence="9 15" id="KW-0863">Zinc-finger</keyword>
<comment type="pathway">
    <text evidence="3">Protein modification; protein ubiquitination.</text>
</comment>
<feature type="transmembrane region" description="Helical" evidence="17">
    <location>
        <begin position="100"/>
        <end position="120"/>
    </location>
</feature>
<feature type="compositionally biased region" description="Low complexity" evidence="16">
    <location>
        <begin position="412"/>
        <end position="468"/>
    </location>
</feature>
<feature type="region of interest" description="Disordered" evidence="16">
    <location>
        <begin position="1082"/>
        <end position="1141"/>
    </location>
</feature>
<evidence type="ECO:0000256" key="17">
    <source>
        <dbReference type="SAM" id="Phobius"/>
    </source>
</evidence>
<evidence type="ECO:0000256" key="12">
    <source>
        <dbReference type="ARBA" id="ARBA00022833"/>
    </source>
</evidence>
<dbReference type="PANTHER" id="PTHR22763">
    <property type="entry name" value="RING ZINC FINGER PROTEIN"/>
    <property type="match status" value="1"/>
</dbReference>
<comment type="subcellular location">
    <subcellularLocation>
        <location evidence="2">Endoplasmic reticulum membrane</location>
        <topology evidence="2">Multi-pass membrane protein</topology>
    </subcellularLocation>
</comment>
<keyword evidence="12" id="KW-0862">Zinc</keyword>
<feature type="compositionally biased region" description="Low complexity" evidence="16">
    <location>
        <begin position="830"/>
        <end position="852"/>
    </location>
</feature>
<evidence type="ECO:0000256" key="8">
    <source>
        <dbReference type="ARBA" id="ARBA00022723"/>
    </source>
</evidence>
<dbReference type="Pfam" id="PF25563">
    <property type="entry name" value="TPR_SYVN1_N"/>
    <property type="match status" value="1"/>
</dbReference>
<evidence type="ECO:0000256" key="11">
    <source>
        <dbReference type="ARBA" id="ARBA00022824"/>
    </source>
</evidence>
<dbReference type="InterPro" id="IPR013083">
    <property type="entry name" value="Znf_RING/FYVE/PHD"/>
</dbReference>
<evidence type="ECO:0000256" key="15">
    <source>
        <dbReference type="PROSITE-ProRule" id="PRU00175"/>
    </source>
</evidence>
<protein>
    <recommendedName>
        <fullName evidence="5">RING-type E3 ubiquitin transferase</fullName>
        <ecNumber evidence="5">2.3.2.27</ecNumber>
    </recommendedName>
</protein>
<comment type="similarity">
    <text evidence="4">Belongs to the HRD1 family.</text>
</comment>
<feature type="region of interest" description="Disordered" evidence="16">
    <location>
        <begin position="512"/>
        <end position="557"/>
    </location>
</feature>
<feature type="transmembrane region" description="Helical" evidence="17">
    <location>
        <begin position="36"/>
        <end position="56"/>
    </location>
</feature>
<evidence type="ECO:0000256" key="4">
    <source>
        <dbReference type="ARBA" id="ARBA00010089"/>
    </source>
</evidence>
<dbReference type="Gene3D" id="3.30.40.10">
    <property type="entry name" value="Zinc/RING finger domain, C3HC4 (zinc finger)"/>
    <property type="match status" value="1"/>
</dbReference>
<evidence type="ECO:0000256" key="7">
    <source>
        <dbReference type="ARBA" id="ARBA00022692"/>
    </source>
</evidence>
<dbReference type="InterPro" id="IPR001841">
    <property type="entry name" value="Znf_RING"/>
</dbReference>
<evidence type="ECO:0000313" key="20">
    <source>
        <dbReference type="Proteomes" id="UP001373714"/>
    </source>
</evidence>
<dbReference type="CDD" id="cd16479">
    <property type="entry name" value="RING-H2_synoviolin"/>
    <property type="match status" value="1"/>
</dbReference>
<evidence type="ECO:0000256" key="6">
    <source>
        <dbReference type="ARBA" id="ARBA00022679"/>
    </source>
</evidence>
<feature type="compositionally biased region" description="Low complexity" evidence="16">
    <location>
        <begin position="641"/>
        <end position="658"/>
    </location>
</feature>
<keyword evidence="7 17" id="KW-0812">Transmembrane</keyword>
<dbReference type="InterPro" id="IPR057992">
    <property type="entry name" value="TPR_SYVN1_N"/>
</dbReference>
<dbReference type="SUPFAM" id="SSF57850">
    <property type="entry name" value="RING/U-box"/>
    <property type="match status" value="1"/>
</dbReference>
<evidence type="ECO:0000313" key="19">
    <source>
        <dbReference type="EMBL" id="KAK6345822.1"/>
    </source>
</evidence>
<dbReference type="GO" id="GO:0008270">
    <property type="term" value="F:zinc ion binding"/>
    <property type="evidence" value="ECO:0007669"/>
    <property type="project" value="UniProtKB-KW"/>
</dbReference>
<feature type="domain" description="RING-type" evidence="18">
    <location>
        <begin position="334"/>
        <end position="402"/>
    </location>
</feature>
<feature type="region of interest" description="Disordered" evidence="16">
    <location>
        <begin position="412"/>
        <end position="478"/>
    </location>
</feature>
<keyword evidence="20" id="KW-1185">Reference proteome</keyword>
<evidence type="ECO:0000256" key="10">
    <source>
        <dbReference type="ARBA" id="ARBA00022786"/>
    </source>
</evidence>
<reference evidence="19 20" key="1">
    <citation type="submission" date="2019-10" db="EMBL/GenBank/DDBJ databases">
        <authorList>
            <person name="Palmer J.M."/>
        </authorList>
    </citation>
    <scope>NUCLEOTIDE SEQUENCE [LARGE SCALE GENOMIC DNA]</scope>
    <source>
        <strain evidence="19 20">TWF730</strain>
    </source>
</reference>
<evidence type="ECO:0000256" key="2">
    <source>
        <dbReference type="ARBA" id="ARBA00004477"/>
    </source>
</evidence>
<sequence>MRLVAYGAISTLVASGVVLQAFHQRANFYSACVHLAQSNACVMILTNFGFFITLMFGKIIQKIFYGPLRPVEVEHLYEKAWYAITETCLAMTIFRDEFHSGFVMMFTILLFLKCFHWLGIDRVDWMEQAPPARPYLFHARLASSLISMFLLDIVLTRHCVLTLMQLPKPNMLVMFAFEFAILTVGGSSTLARYVIGIVEKIITARKTKQLRERRTRVLRRRVERGLITEEEMRDTLLEEEEAGDVVGTWEAKSNWLFNAEIATDLVKLLIYFVFFSIVLMFYGLPLHIVRDVYMTVRSFITRCRDYIRYKKATTQMNSKYPDATPEEIARETTCIICRETMKPWGENTTQQQQQPADADALSDEDDVMDERLRPKKLPCGHVLHLACIKSWMERQQTCPICRRPVLDEPVTAQPNAQGAGAGAANAGGNLPQGAGQPANQQGQGQAQAPNQGQGQGQAQPGQPGQPGQANGGPVGFGLNMFGGGGGGGLVQALARNLAQRQNGLQPLFNQNAQGAQQNQPAQQFQQAQQNQQPGQQNQPAQQNQQPTQPTQPAPLNQQAQGFDQNRQLMGHELATHLYESTTEMVRVAIEDVVRQQNAWNARLSQEMGEVIAQLRETRRALGQSTWTDVFASQEGAAGARSSSMPNTTTATPSNNPDPVVGSSSGPRLPVPNISPTPTRSEAGAAQGESNNSTATNADDHGNQAFPPGFQLPPGWSIIPLFPVAQGRPLGSGFPTPQRQQQGVVYNTPSPLPHQHQHQHPYQPSSGTTTLSTTHIPPSPSPSAPAGISLSDSGIRRRGVQRQYSNNLHTYHSMASPRQEDPNPFAPSTQAPTSSTMDATTTTATAASPSTAPNSGLTRNQQTANSNGLNNLSSPSRQVNSSHNHHGTSSSPSRHGSISTTSREVLERRHRDAHSPRPPSNLSPAGSVRISLSNNNNNNIQNTTLTGDSSIQQGSPIMGPGIVGGNGRRAETPHIDTSAEHNHPLDSTHDPTQGRSPIEERRRASAGEILLSETDTSWPAPADSGPTSEASLSPTPSLPGSRVGSIRRNRRSSGAGLAGVIVPGNGSPVGTTSIFNVIPKSQASSTVGSPVMGHSLGRFDLGSPSRISLDKGKEKDDSGNGGAEADDTERGRSRIKEEEEES</sequence>
<feature type="compositionally biased region" description="Basic and acidic residues" evidence="16">
    <location>
        <begin position="1107"/>
        <end position="1117"/>
    </location>
</feature>
<feature type="region of interest" description="Disordered" evidence="16">
    <location>
        <begin position="728"/>
        <end position="791"/>
    </location>
</feature>
<dbReference type="InterPro" id="IPR058051">
    <property type="entry name" value="Znf_RING_synoviolin"/>
</dbReference>
<dbReference type="PROSITE" id="PS50089">
    <property type="entry name" value="ZF_RING_2"/>
    <property type="match status" value="1"/>
</dbReference>
<keyword evidence="13 17" id="KW-1133">Transmembrane helix</keyword>
<dbReference type="EMBL" id="JAVHNS010000008">
    <property type="protein sequence ID" value="KAK6345822.1"/>
    <property type="molecule type" value="Genomic_DNA"/>
</dbReference>
<keyword evidence="10" id="KW-0833">Ubl conjugation pathway</keyword>
<keyword evidence="8" id="KW-0479">Metal-binding</keyword>
<feature type="transmembrane region" description="Helical" evidence="17">
    <location>
        <begin position="268"/>
        <end position="288"/>
    </location>
</feature>
<evidence type="ECO:0000256" key="1">
    <source>
        <dbReference type="ARBA" id="ARBA00000900"/>
    </source>
</evidence>
<feature type="compositionally biased region" description="Polar residues" evidence="16">
    <location>
        <begin position="734"/>
        <end position="747"/>
    </location>
</feature>
<comment type="catalytic activity">
    <reaction evidence="1">
        <text>S-ubiquitinyl-[E2 ubiquitin-conjugating enzyme]-L-cysteine + [acceptor protein]-L-lysine = [E2 ubiquitin-conjugating enzyme]-L-cysteine + N(6)-ubiquitinyl-[acceptor protein]-L-lysine.</text>
        <dbReference type="EC" id="2.3.2.27"/>
    </reaction>
</comment>
<feature type="compositionally biased region" description="Polar residues" evidence="16">
    <location>
        <begin position="687"/>
        <end position="696"/>
    </location>
</feature>
<evidence type="ECO:0000256" key="16">
    <source>
        <dbReference type="SAM" id="MobiDB-lite"/>
    </source>
</evidence>
<organism evidence="19 20">
    <name type="scientific">Orbilia blumenaviensis</name>
    <dbReference type="NCBI Taxonomy" id="1796055"/>
    <lineage>
        <taxon>Eukaryota</taxon>
        <taxon>Fungi</taxon>
        <taxon>Dikarya</taxon>
        <taxon>Ascomycota</taxon>
        <taxon>Pezizomycotina</taxon>
        <taxon>Orbiliomycetes</taxon>
        <taxon>Orbiliales</taxon>
        <taxon>Orbiliaceae</taxon>
        <taxon>Orbilia</taxon>
    </lineage>
</organism>
<proteinExistence type="inferred from homology"/>
<dbReference type="GO" id="GO:0061630">
    <property type="term" value="F:ubiquitin protein ligase activity"/>
    <property type="evidence" value="ECO:0007669"/>
    <property type="project" value="UniProtKB-EC"/>
</dbReference>
<feature type="compositionally biased region" description="Polar residues" evidence="16">
    <location>
        <begin position="939"/>
        <end position="954"/>
    </location>
</feature>
<feature type="compositionally biased region" description="Basic and acidic residues" evidence="16">
    <location>
        <begin position="967"/>
        <end position="988"/>
    </location>
</feature>
<feature type="transmembrane region" description="Helical" evidence="17">
    <location>
        <begin position="172"/>
        <end position="195"/>
    </location>
</feature>
<dbReference type="AlphaFoldDB" id="A0AAV9UMK0"/>
<feature type="region of interest" description="Disordered" evidence="16">
    <location>
        <begin position="346"/>
        <end position="365"/>
    </location>
</feature>